<feature type="domain" description="PAS" evidence="10">
    <location>
        <begin position="683"/>
        <end position="745"/>
    </location>
</feature>
<feature type="domain" description="PAC" evidence="11">
    <location>
        <begin position="761"/>
        <end position="813"/>
    </location>
</feature>
<dbReference type="STRING" id="758820.SAMN00777080_2918"/>
<feature type="domain" description="PAS" evidence="10">
    <location>
        <begin position="133"/>
        <end position="185"/>
    </location>
</feature>
<dbReference type="InterPro" id="IPR013655">
    <property type="entry name" value="PAS_fold_3"/>
</dbReference>
<dbReference type="SMART" id="SM00065">
    <property type="entry name" value="GAF"/>
    <property type="match status" value="1"/>
</dbReference>
<feature type="modified residue" description="4-aspartylphosphate" evidence="7">
    <location>
        <position position="1372"/>
    </location>
</feature>
<dbReference type="Pfam" id="PF00512">
    <property type="entry name" value="HisKA"/>
    <property type="match status" value="1"/>
</dbReference>
<feature type="domain" description="PAC" evidence="11">
    <location>
        <begin position="1008"/>
        <end position="1060"/>
    </location>
</feature>
<evidence type="ECO:0000259" key="8">
    <source>
        <dbReference type="PROSITE" id="PS50109"/>
    </source>
</evidence>
<dbReference type="PANTHER" id="PTHR45339:SF1">
    <property type="entry name" value="HYBRID SIGNAL TRANSDUCTION HISTIDINE KINASE J"/>
    <property type="match status" value="1"/>
</dbReference>
<dbReference type="InterPro" id="IPR003018">
    <property type="entry name" value="GAF"/>
</dbReference>
<dbReference type="InterPro" id="IPR001610">
    <property type="entry name" value="PAC"/>
</dbReference>
<evidence type="ECO:0000256" key="6">
    <source>
        <dbReference type="ARBA" id="ARBA00023012"/>
    </source>
</evidence>
<evidence type="ECO:0000259" key="9">
    <source>
        <dbReference type="PROSITE" id="PS50110"/>
    </source>
</evidence>
<dbReference type="InterPro" id="IPR036097">
    <property type="entry name" value="HisK_dim/P_sf"/>
</dbReference>
<dbReference type="InterPro" id="IPR003594">
    <property type="entry name" value="HATPase_dom"/>
</dbReference>
<evidence type="ECO:0000256" key="1">
    <source>
        <dbReference type="ARBA" id="ARBA00000085"/>
    </source>
</evidence>
<dbReference type="FunFam" id="3.30.565.10:FF:000010">
    <property type="entry name" value="Sensor histidine kinase RcsC"/>
    <property type="match status" value="1"/>
</dbReference>
<dbReference type="InterPro" id="IPR000700">
    <property type="entry name" value="PAS-assoc_C"/>
</dbReference>
<keyword evidence="3 7" id="KW-0597">Phosphoprotein</keyword>
<dbReference type="InterPro" id="IPR000014">
    <property type="entry name" value="PAS"/>
</dbReference>
<sequence>MSIEEKFDPESFFDQLKDPVMVISIDGVVFFNEFLKTNFFKNLFHWKEVIRETQSHKMLDGFFKFGQLPNYEIYSELNHFNGGKVKYLWNFIAYPNRKDRLICVGKVNKFVPFLESLTKSNISKDQPLRRLRDLHLVDSILQHSHGLLAILDKDGVFKFISSSIITKLGIRPKEVIGKNYQEFVNKGVISIESGDLEKVFKTKRKVKISFWINLPDQDKVLIESHCKNLLNDPLVEGILFSAQDNTEYYRAKKSLQKRYELENLINRISAKFVNAEYDSADSVFNLSLKMLGEFEKADRTYIFLVHDELNQIDNVYEWTGPGIEPQIGHLQNITFQEDDLTIEALRKGNILVVPDVDLMPEKFARERDVYKQQGIKSFVLIPIFSENKLIGFFGLDAVNGKRAWHEKDEYVLRQLGDVYAGSFINRAIKKSLDRNEKLLASTEILAKSGSWRYSNSKKRIIFSEGLKRIFELDEDLYSATFTQFLKKISKNDRFGFLSNLNQALTSLSSSNGAFSIFTSDGKEKYISYSIQVKKSTEKTGEVEVYGYCTDNTHKRDAENYLKLQSQILAQVNDPIFVTDNQFNIIYINKAGLKECFIEEGEKFEGKITDLFTFDFLGGPNLEELLKDLRPEDSFRRQLDLKSRMGAVDPYEVSVQHFLNDEKDEIGFSFVIRNLSLFVRQEAIAKKAQMIVENSPAVLFTIDPNNNFRILYISENIRQFGYSSAKLIESKKSMLELIHPDDVDDLLLYHSRNKDIHGIPASSGEYRLKKADGTYRWVEDKTSEVYDSKGKIMVHEGIIQDITERKKNREEILRSQERYRVLAANIPGTSIFLIDRDLRYIVAQGTNFADWGMNASDFEGKTLAEVHRKNLNEIQPAVTKALLKNEIVQKHLIFRRRVYEITVRPIEYEGEVEYALGILRDINEEFQAKEDLKKNEEKYRRLVEESTEIIFSLNMDLTMIYISPNVKQFLGYSSDQVIGKRLTDFLHPDDLEFLNGQNQVDSNFFVSNQYLEFKLRHLNGDYRIFSSNGKIVSDTEGKLQYYTGIARDITRLKEAQNELYLAKEKAEQASNIKSQFLSIMSHEIRTPMNAVIGMAHLLIEDNPREDQLENLRTLQFSAENLLGLINDILDYSKIDSGKVELEKVSFELNNVFNRILHSYSYQAREKSLEIIFETDPSIPKNLIGDPVRLGQIVNNLVSNAVKFTEEGSVKIKLTNQKDEEDHISIQFDFEDSGIGIPEDKLQIIFEAFTQASAATTRKYGGTGLGLAIVKRLVELFGSEIKAIRRPEGGTRFTFVIRFEKPKASDIRFPKENIDGYKILQNASILVAEDNLVNQIMIKKFLSKWGVKEVVIANDGNEAIKAFEEQDFNMILLDLQMPEKDGFQVAEFIRNSANPQKKSIPIIALTASSLIEVKEHLEKVGMNDYIPKPFNPDNLYAKILKYLEP</sequence>
<dbReference type="SMART" id="SM00387">
    <property type="entry name" value="HATPase_c"/>
    <property type="match status" value="1"/>
</dbReference>
<dbReference type="Pfam" id="PF01590">
    <property type="entry name" value="GAF"/>
    <property type="match status" value="1"/>
</dbReference>
<dbReference type="SUPFAM" id="SSF52172">
    <property type="entry name" value="CheY-like"/>
    <property type="match status" value="1"/>
</dbReference>
<dbReference type="Gene3D" id="3.40.50.2300">
    <property type="match status" value="1"/>
</dbReference>
<organism evidence="12 13">
    <name type="scientific">Aquiflexum balticum DSM 16537</name>
    <dbReference type="NCBI Taxonomy" id="758820"/>
    <lineage>
        <taxon>Bacteria</taxon>
        <taxon>Pseudomonadati</taxon>
        <taxon>Bacteroidota</taxon>
        <taxon>Cytophagia</taxon>
        <taxon>Cytophagales</taxon>
        <taxon>Cyclobacteriaceae</taxon>
        <taxon>Aquiflexum</taxon>
    </lineage>
</organism>
<dbReference type="InterPro" id="IPR011006">
    <property type="entry name" value="CheY-like_superfamily"/>
</dbReference>
<dbReference type="CDD" id="cd00082">
    <property type="entry name" value="HisKA"/>
    <property type="match status" value="1"/>
</dbReference>
<evidence type="ECO:0000256" key="3">
    <source>
        <dbReference type="ARBA" id="ARBA00022553"/>
    </source>
</evidence>
<feature type="domain" description="PAS" evidence="10">
    <location>
        <begin position="934"/>
        <end position="991"/>
    </location>
</feature>
<dbReference type="PRINTS" id="PR00344">
    <property type="entry name" value="BCTRLSENSOR"/>
</dbReference>
<dbReference type="EC" id="2.7.13.3" evidence="2"/>
<evidence type="ECO:0000259" key="10">
    <source>
        <dbReference type="PROSITE" id="PS50112"/>
    </source>
</evidence>
<evidence type="ECO:0000313" key="12">
    <source>
        <dbReference type="EMBL" id="SMD44298.1"/>
    </source>
</evidence>
<dbReference type="SUPFAM" id="SSF55785">
    <property type="entry name" value="PYP-like sensor domain (PAS domain)"/>
    <property type="match status" value="4"/>
</dbReference>
<dbReference type="Pfam" id="PF02518">
    <property type="entry name" value="HATPase_c"/>
    <property type="match status" value="1"/>
</dbReference>
<evidence type="ECO:0000256" key="7">
    <source>
        <dbReference type="PROSITE-ProRule" id="PRU00169"/>
    </source>
</evidence>
<evidence type="ECO:0000313" key="13">
    <source>
        <dbReference type="Proteomes" id="UP000192333"/>
    </source>
</evidence>
<accession>A0A1W2H6Q0</accession>
<dbReference type="InterPro" id="IPR003661">
    <property type="entry name" value="HisK_dim/P_dom"/>
</dbReference>
<dbReference type="Gene3D" id="1.10.287.130">
    <property type="match status" value="1"/>
</dbReference>
<dbReference type="PROSITE" id="PS50112">
    <property type="entry name" value="PAS"/>
    <property type="match status" value="3"/>
</dbReference>
<dbReference type="PROSITE" id="PS50113">
    <property type="entry name" value="PAC"/>
    <property type="match status" value="2"/>
</dbReference>
<dbReference type="CDD" id="cd17546">
    <property type="entry name" value="REC_hyHK_CKI1_RcsC-like"/>
    <property type="match status" value="1"/>
</dbReference>
<dbReference type="PANTHER" id="PTHR45339">
    <property type="entry name" value="HYBRID SIGNAL TRANSDUCTION HISTIDINE KINASE J"/>
    <property type="match status" value="1"/>
</dbReference>
<dbReference type="Pfam" id="PF08448">
    <property type="entry name" value="PAS_4"/>
    <property type="match status" value="1"/>
</dbReference>
<dbReference type="Gene3D" id="3.30.565.10">
    <property type="entry name" value="Histidine kinase-like ATPase, C-terminal domain"/>
    <property type="match status" value="1"/>
</dbReference>
<dbReference type="InterPro" id="IPR005467">
    <property type="entry name" value="His_kinase_dom"/>
</dbReference>
<feature type="domain" description="Response regulatory" evidence="9">
    <location>
        <begin position="1322"/>
        <end position="1441"/>
    </location>
</feature>
<comment type="catalytic activity">
    <reaction evidence="1">
        <text>ATP + protein L-histidine = ADP + protein N-phospho-L-histidine.</text>
        <dbReference type="EC" id="2.7.13.3"/>
    </reaction>
</comment>
<dbReference type="CDD" id="cd16922">
    <property type="entry name" value="HATPase_EvgS-ArcB-TorS-like"/>
    <property type="match status" value="1"/>
</dbReference>
<dbReference type="EMBL" id="LT838813">
    <property type="protein sequence ID" value="SMD44298.1"/>
    <property type="molecule type" value="Genomic_DNA"/>
</dbReference>
<dbReference type="OrthoDB" id="9797097at2"/>
<dbReference type="SUPFAM" id="SSF55874">
    <property type="entry name" value="ATPase domain of HSP90 chaperone/DNA topoisomerase II/histidine kinase"/>
    <property type="match status" value="1"/>
</dbReference>
<keyword evidence="4" id="KW-0808">Transferase</keyword>
<dbReference type="Gene3D" id="3.30.450.20">
    <property type="entry name" value="PAS domain"/>
    <property type="match status" value="6"/>
</dbReference>
<dbReference type="Proteomes" id="UP000192333">
    <property type="component" value="Chromosome I"/>
</dbReference>
<dbReference type="PROSITE" id="PS50109">
    <property type="entry name" value="HIS_KIN"/>
    <property type="match status" value="1"/>
</dbReference>
<dbReference type="InterPro" id="IPR035965">
    <property type="entry name" value="PAS-like_dom_sf"/>
</dbReference>
<evidence type="ECO:0000259" key="11">
    <source>
        <dbReference type="PROSITE" id="PS50113"/>
    </source>
</evidence>
<evidence type="ECO:0000256" key="5">
    <source>
        <dbReference type="ARBA" id="ARBA00022777"/>
    </source>
</evidence>
<dbReference type="Pfam" id="PF08447">
    <property type="entry name" value="PAS_3"/>
    <property type="match status" value="2"/>
</dbReference>
<dbReference type="SMART" id="SM00388">
    <property type="entry name" value="HisKA"/>
    <property type="match status" value="1"/>
</dbReference>
<dbReference type="NCBIfam" id="TIGR00229">
    <property type="entry name" value="sensory_box"/>
    <property type="match status" value="2"/>
</dbReference>
<dbReference type="SMART" id="SM00091">
    <property type="entry name" value="PAS"/>
    <property type="match status" value="4"/>
</dbReference>
<dbReference type="SUPFAM" id="SSF47384">
    <property type="entry name" value="Homodimeric domain of signal transducing histidine kinase"/>
    <property type="match status" value="1"/>
</dbReference>
<proteinExistence type="predicted"/>
<keyword evidence="6" id="KW-0902">Two-component regulatory system</keyword>
<dbReference type="InterPro" id="IPR004358">
    <property type="entry name" value="Sig_transdc_His_kin-like_C"/>
</dbReference>
<reference evidence="13" key="1">
    <citation type="submission" date="2017-04" db="EMBL/GenBank/DDBJ databases">
        <authorList>
            <person name="Varghese N."/>
            <person name="Submissions S."/>
        </authorList>
    </citation>
    <scope>NUCLEOTIDE SEQUENCE [LARGE SCALE GENOMIC DNA]</scope>
    <source>
        <strain evidence="13">DSM 16537</strain>
    </source>
</reference>
<evidence type="ECO:0000256" key="2">
    <source>
        <dbReference type="ARBA" id="ARBA00012438"/>
    </source>
</evidence>
<dbReference type="InterPro" id="IPR013656">
    <property type="entry name" value="PAS_4"/>
</dbReference>
<dbReference type="SMART" id="SM00448">
    <property type="entry name" value="REC"/>
    <property type="match status" value="1"/>
</dbReference>
<protein>
    <recommendedName>
        <fullName evidence="2">histidine kinase</fullName>
        <ecNumber evidence="2">2.7.13.3</ecNumber>
    </recommendedName>
</protein>
<dbReference type="CDD" id="cd00130">
    <property type="entry name" value="PAS"/>
    <property type="match status" value="3"/>
</dbReference>
<keyword evidence="5" id="KW-0418">Kinase</keyword>
<dbReference type="Gene3D" id="3.30.450.40">
    <property type="match status" value="1"/>
</dbReference>
<dbReference type="InterPro" id="IPR001789">
    <property type="entry name" value="Sig_transdc_resp-reg_receiver"/>
</dbReference>
<dbReference type="RefSeq" id="WP_084121089.1">
    <property type="nucleotide sequence ID" value="NZ_LT838813.1"/>
</dbReference>
<feature type="domain" description="Histidine kinase" evidence="8">
    <location>
        <begin position="1078"/>
        <end position="1299"/>
    </location>
</feature>
<evidence type="ECO:0000256" key="4">
    <source>
        <dbReference type="ARBA" id="ARBA00022679"/>
    </source>
</evidence>
<dbReference type="SUPFAM" id="SSF55781">
    <property type="entry name" value="GAF domain-like"/>
    <property type="match status" value="1"/>
</dbReference>
<dbReference type="Pfam" id="PF13426">
    <property type="entry name" value="PAS_9"/>
    <property type="match status" value="2"/>
</dbReference>
<keyword evidence="13" id="KW-1185">Reference proteome</keyword>
<dbReference type="SMART" id="SM00086">
    <property type="entry name" value="PAC"/>
    <property type="match status" value="3"/>
</dbReference>
<dbReference type="InterPro" id="IPR036890">
    <property type="entry name" value="HATPase_C_sf"/>
</dbReference>
<dbReference type="InterPro" id="IPR029016">
    <property type="entry name" value="GAF-like_dom_sf"/>
</dbReference>
<dbReference type="GO" id="GO:0000155">
    <property type="term" value="F:phosphorelay sensor kinase activity"/>
    <property type="evidence" value="ECO:0007669"/>
    <property type="project" value="InterPro"/>
</dbReference>
<dbReference type="Pfam" id="PF00072">
    <property type="entry name" value="Response_reg"/>
    <property type="match status" value="1"/>
</dbReference>
<dbReference type="PROSITE" id="PS50110">
    <property type="entry name" value="RESPONSE_REGULATORY"/>
    <property type="match status" value="1"/>
</dbReference>
<name>A0A1W2H6Q0_9BACT</name>
<gene>
    <name evidence="12" type="ORF">SAMN00777080_2918</name>
</gene>